<keyword evidence="1" id="KW-1133">Transmembrane helix</keyword>
<keyword evidence="1" id="KW-0472">Membrane</keyword>
<feature type="transmembrane region" description="Helical" evidence="1">
    <location>
        <begin position="6"/>
        <end position="24"/>
    </location>
</feature>
<dbReference type="AlphaFoldDB" id="A0A6C0LGZ6"/>
<protein>
    <submittedName>
        <fullName evidence="2">Uncharacterized protein</fullName>
    </submittedName>
</protein>
<proteinExistence type="predicted"/>
<dbReference type="EMBL" id="MN740477">
    <property type="protein sequence ID" value="QHU28961.1"/>
    <property type="molecule type" value="Genomic_DNA"/>
</dbReference>
<name>A0A6C0LGZ6_9ZZZZ</name>
<evidence type="ECO:0000256" key="1">
    <source>
        <dbReference type="SAM" id="Phobius"/>
    </source>
</evidence>
<reference evidence="2" key="1">
    <citation type="journal article" date="2020" name="Nature">
        <title>Giant virus diversity and host interactions through global metagenomics.</title>
        <authorList>
            <person name="Schulz F."/>
            <person name="Roux S."/>
            <person name="Paez-Espino D."/>
            <person name="Jungbluth S."/>
            <person name="Walsh D.A."/>
            <person name="Denef V.J."/>
            <person name="McMahon K.D."/>
            <person name="Konstantinidis K.T."/>
            <person name="Eloe-Fadrosh E.A."/>
            <person name="Kyrpides N.C."/>
            <person name="Woyke T."/>
        </authorList>
    </citation>
    <scope>NUCLEOTIDE SEQUENCE</scope>
    <source>
        <strain evidence="2">GVMAG-M-3300027791-30</strain>
    </source>
</reference>
<accession>A0A6C0LGZ6</accession>
<organism evidence="2">
    <name type="scientific">viral metagenome</name>
    <dbReference type="NCBI Taxonomy" id="1070528"/>
    <lineage>
        <taxon>unclassified sequences</taxon>
        <taxon>metagenomes</taxon>
        <taxon>organismal metagenomes</taxon>
    </lineage>
</organism>
<evidence type="ECO:0000313" key="2">
    <source>
        <dbReference type="EMBL" id="QHU28961.1"/>
    </source>
</evidence>
<keyword evidence="1" id="KW-0812">Transmembrane</keyword>
<sequence>MNDFVNMFFFVLIIILFIVYFRDINYKKIITLIKDNDK</sequence>